<evidence type="ECO:0000256" key="4">
    <source>
        <dbReference type="ARBA" id="ARBA00022989"/>
    </source>
</evidence>
<reference evidence="9 10" key="1">
    <citation type="submission" date="2020-08" db="EMBL/GenBank/DDBJ databases">
        <title>Genomic Encyclopedia of Type Strains, Phase IV (KMG-IV): sequencing the most valuable type-strain genomes for metagenomic binning, comparative biology and taxonomic classification.</title>
        <authorList>
            <person name="Goeker M."/>
        </authorList>
    </citation>
    <scope>NUCLEOTIDE SEQUENCE [LARGE SCALE GENOMIC DNA]</scope>
    <source>
        <strain evidence="9 10">DSM 19979</strain>
    </source>
</reference>
<sequence length="250" mass="24440">MRPLPALALAALLAFLASAPGAAMLARGLGLEGTPFDTARLLGLAGQHLLLVLGGAGPAILLGIAVGLWVTRPSGAGRALRPVADAGAAAAQAIPPVVVVALAFPALGFGAAPTLLALALYAVMPVLRATIAAVEATPPDAVLAARAMGMTEREALWRVVLPLAWPAMLPGVRTAVLLAAATAAVGSLAGAATLGTPIILGLQTMNELLILQGAAATAALAFLCDAALGGLAARLTGGQGAAMQAGGDRT</sequence>
<protein>
    <submittedName>
        <fullName evidence="9">Osmoprotectant transport system permease protein</fullName>
    </submittedName>
</protein>
<dbReference type="InterPro" id="IPR000515">
    <property type="entry name" value="MetI-like"/>
</dbReference>
<feature type="domain" description="ABC transmembrane type-1" evidence="8">
    <location>
        <begin position="45"/>
        <end position="232"/>
    </location>
</feature>
<name>A0A840AAR0_9PROT</name>
<evidence type="ECO:0000256" key="7">
    <source>
        <dbReference type="SAM" id="SignalP"/>
    </source>
</evidence>
<keyword evidence="4 6" id="KW-1133">Transmembrane helix</keyword>
<dbReference type="PANTHER" id="PTHR30177:SF32">
    <property type="entry name" value="GLYCINE BETAINE UPTAKE SYSTEM PERMEASE PROTEIN YEHW"/>
    <property type="match status" value="1"/>
</dbReference>
<dbReference type="InterPro" id="IPR035906">
    <property type="entry name" value="MetI-like_sf"/>
</dbReference>
<dbReference type="RefSeq" id="WP_184383330.1">
    <property type="nucleotide sequence ID" value="NZ_JACIDJ010000002.1"/>
</dbReference>
<evidence type="ECO:0000256" key="3">
    <source>
        <dbReference type="ARBA" id="ARBA00022692"/>
    </source>
</evidence>
<evidence type="ECO:0000313" key="9">
    <source>
        <dbReference type="EMBL" id="MBB3898251.1"/>
    </source>
</evidence>
<comment type="subcellular location">
    <subcellularLocation>
        <location evidence="1 6">Cell membrane</location>
        <topology evidence="1 6">Multi-pass membrane protein</topology>
    </subcellularLocation>
</comment>
<keyword evidence="7" id="KW-0732">Signal</keyword>
<dbReference type="AlphaFoldDB" id="A0A840AAR0"/>
<evidence type="ECO:0000256" key="2">
    <source>
        <dbReference type="ARBA" id="ARBA00022448"/>
    </source>
</evidence>
<evidence type="ECO:0000256" key="6">
    <source>
        <dbReference type="RuleBase" id="RU363032"/>
    </source>
</evidence>
<comment type="caution">
    <text evidence="9">The sequence shown here is derived from an EMBL/GenBank/DDBJ whole genome shotgun (WGS) entry which is preliminary data.</text>
</comment>
<keyword evidence="2 6" id="KW-0813">Transport</keyword>
<keyword evidence="10" id="KW-1185">Reference proteome</keyword>
<evidence type="ECO:0000256" key="5">
    <source>
        <dbReference type="ARBA" id="ARBA00023136"/>
    </source>
</evidence>
<dbReference type="Pfam" id="PF00528">
    <property type="entry name" value="BPD_transp_1"/>
    <property type="match status" value="1"/>
</dbReference>
<dbReference type="Proteomes" id="UP000553193">
    <property type="component" value="Unassembled WGS sequence"/>
</dbReference>
<dbReference type="GO" id="GO:0055085">
    <property type="term" value="P:transmembrane transport"/>
    <property type="evidence" value="ECO:0007669"/>
    <property type="project" value="InterPro"/>
</dbReference>
<dbReference type="GO" id="GO:0005886">
    <property type="term" value="C:plasma membrane"/>
    <property type="evidence" value="ECO:0007669"/>
    <property type="project" value="UniProtKB-SubCell"/>
</dbReference>
<keyword evidence="5 6" id="KW-0472">Membrane</keyword>
<feature type="signal peptide" evidence="7">
    <location>
        <begin position="1"/>
        <end position="22"/>
    </location>
</feature>
<dbReference type="SUPFAM" id="SSF161098">
    <property type="entry name" value="MetI-like"/>
    <property type="match status" value="1"/>
</dbReference>
<feature type="chain" id="PRO_5032999655" evidence="7">
    <location>
        <begin position="23"/>
        <end position="250"/>
    </location>
</feature>
<accession>A0A840AAR0</accession>
<dbReference type="Gene3D" id="1.10.3720.10">
    <property type="entry name" value="MetI-like"/>
    <property type="match status" value="1"/>
</dbReference>
<feature type="transmembrane region" description="Helical" evidence="6">
    <location>
        <begin position="209"/>
        <end position="233"/>
    </location>
</feature>
<dbReference type="PROSITE" id="PS50928">
    <property type="entry name" value="ABC_TM1"/>
    <property type="match status" value="1"/>
</dbReference>
<feature type="transmembrane region" description="Helical" evidence="6">
    <location>
        <begin position="178"/>
        <end position="202"/>
    </location>
</feature>
<gene>
    <name evidence="9" type="ORF">GGQ83_001688</name>
</gene>
<dbReference type="CDD" id="cd06261">
    <property type="entry name" value="TM_PBP2"/>
    <property type="match status" value="1"/>
</dbReference>
<dbReference type="PANTHER" id="PTHR30177">
    <property type="entry name" value="GLYCINE BETAINE/L-PROLINE TRANSPORT SYSTEM PERMEASE PROTEIN PROW"/>
    <property type="match status" value="1"/>
</dbReference>
<evidence type="ECO:0000313" key="10">
    <source>
        <dbReference type="Proteomes" id="UP000553193"/>
    </source>
</evidence>
<keyword evidence="3 6" id="KW-0812">Transmembrane</keyword>
<comment type="similarity">
    <text evidence="6">Belongs to the binding-protein-dependent transport system permease family.</text>
</comment>
<organism evidence="9 10">
    <name type="scientific">Roseococcus suduntuyensis</name>
    <dbReference type="NCBI Taxonomy" id="455361"/>
    <lineage>
        <taxon>Bacteria</taxon>
        <taxon>Pseudomonadati</taxon>
        <taxon>Pseudomonadota</taxon>
        <taxon>Alphaproteobacteria</taxon>
        <taxon>Acetobacterales</taxon>
        <taxon>Roseomonadaceae</taxon>
        <taxon>Roseococcus</taxon>
    </lineage>
</organism>
<dbReference type="EMBL" id="JACIDJ010000002">
    <property type="protein sequence ID" value="MBB3898251.1"/>
    <property type="molecule type" value="Genomic_DNA"/>
</dbReference>
<proteinExistence type="inferred from homology"/>
<dbReference type="InterPro" id="IPR051204">
    <property type="entry name" value="ABC_transp_perm/SBD"/>
</dbReference>
<feature type="transmembrane region" description="Helical" evidence="6">
    <location>
        <begin position="49"/>
        <end position="71"/>
    </location>
</feature>
<evidence type="ECO:0000256" key="1">
    <source>
        <dbReference type="ARBA" id="ARBA00004651"/>
    </source>
</evidence>
<evidence type="ECO:0000259" key="8">
    <source>
        <dbReference type="PROSITE" id="PS50928"/>
    </source>
</evidence>